<gene>
    <name evidence="8" type="ORF">IPOD504_LOCUS4506</name>
</gene>
<keyword evidence="2" id="KW-0678">Repressor</keyword>
<organism evidence="8 9">
    <name type="scientific">Iphiclides podalirius</name>
    <name type="common">scarce swallowtail</name>
    <dbReference type="NCBI Taxonomy" id="110791"/>
    <lineage>
        <taxon>Eukaryota</taxon>
        <taxon>Metazoa</taxon>
        <taxon>Ecdysozoa</taxon>
        <taxon>Arthropoda</taxon>
        <taxon>Hexapoda</taxon>
        <taxon>Insecta</taxon>
        <taxon>Pterygota</taxon>
        <taxon>Neoptera</taxon>
        <taxon>Endopterygota</taxon>
        <taxon>Lepidoptera</taxon>
        <taxon>Glossata</taxon>
        <taxon>Ditrysia</taxon>
        <taxon>Papilionoidea</taxon>
        <taxon>Papilionidae</taxon>
        <taxon>Papilioninae</taxon>
        <taxon>Iphiclides</taxon>
    </lineage>
</organism>
<sequence>MASRGKIEKWLFAEWSSGRVVNSRSMVKVEHEVSKVGPATSGDANQVRDSNENVSNGRCLPEEVQRVEQNEEGGPSIQQENMDFSSSASSWEPSDDNESSEESEEEDKRAKLNASTRQYCNKRGGKKGPVPAHRPNAIIPNVLQARQTNSLNGKRRYKYIDAHRNDKRESVKSLPDSTRKGTPPNDSGKGGRVESVSVNVKDILEIKASFRELFQLLNDLKPQTAKRASELNRIQLASNNDTAGVSDGESDRSHSVESNRSDDNVLITNKYDKAVVRRQESGGGDEEEWIPIGSGKTLIHKDKYRKVNWRSYTIATRTLLLATFPRRILATHSLTGKRSPAFQDKPAKMCLDPKIVSDVIIEITSRFKVKENLVRSIITTKCADECKMYKLRLKQKGKQAKDSENARSKEEAGE</sequence>
<keyword evidence="5" id="KW-0539">Nucleus</keyword>
<dbReference type="Proteomes" id="UP000837857">
    <property type="component" value="Chromosome 15"/>
</dbReference>
<evidence type="ECO:0000313" key="8">
    <source>
        <dbReference type="EMBL" id="CAH2043920.1"/>
    </source>
</evidence>
<feature type="region of interest" description="Disordered" evidence="6">
    <location>
        <begin position="239"/>
        <end position="263"/>
    </location>
</feature>
<dbReference type="EMBL" id="OW152827">
    <property type="protein sequence ID" value="CAH2043920.1"/>
    <property type="molecule type" value="Genomic_DNA"/>
</dbReference>
<dbReference type="SMART" id="SM01025">
    <property type="entry name" value="BEN"/>
    <property type="match status" value="1"/>
</dbReference>
<evidence type="ECO:0000256" key="6">
    <source>
        <dbReference type="SAM" id="MobiDB-lite"/>
    </source>
</evidence>
<feature type="domain" description="BEN" evidence="7">
    <location>
        <begin position="293"/>
        <end position="389"/>
    </location>
</feature>
<evidence type="ECO:0000256" key="5">
    <source>
        <dbReference type="ARBA" id="ARBA00023242"/>
    </source>
</evidence>
<keyword evidence="4" id="KW-0804">Transcription</keyword>
<comment type="subcellular location">
    <subcellularLocation>
        <location evidence="1">Nucleus</location>
    </subcellularLocation>
</comment>
<feature type="non-terminal residue" evidence="8">
    <location>
        <position position="1"/>
    </location>
</feature>
<accession>A0ABN8I1X0</accession>
<feature type="compositionally biased region" description="Basic and acidic residues" evidence="6">
    <location>
        <begin position="158"/>
        <end position="171"/>
    </location>
</feature>
<evidence type="ECO:0000256" key="3">
    <source>
        <dbReference type="ARBA" id="ARBA00023015"/>
    </source>
</evidence>
<feature type="region of interest" description="Disordered" evidence="6">
    <location>
        <begin position="25"/>
        <end position="193"/>
    </location>
</feature>
<dbReference type="InterPro" id="IPR037496">
    <property type="entry name" value="BEND6-like"/>
</dbReference>
<evidence type="ECO:0000256" key="2">
    <source>
        <dbReference type="ARBA" id="ARBA00022491"/>
    </source>
</evidence>
<evidence type="ECO:0000256" key="1">
    <source>
        <dbReference type="ARBA" id="ARBA00004123"/>
    </source>
</evidence>
<dbReference type="PANTHER" id="PTHR35346">
    <property type="entry name" value="BEN DOMAIN-CONTAINING PROTEIN 6"/>
    <property type="match status" value="1"/>
</dbReference>
<dbReference type="PROSITE" id="PS51457">
    <property type="entry name" value="BEN"/>
    <property type="match status" value="1"/>
</dbReference>
<dbReference type="InterPro" id="IPR018379">
    <property type="entry name" value="BEN_domain"/>
</dbReference>
<proteinExistence type="predicted"/>
<feature type="compositionally biased region" description="Polar residues" evidence="6">
    <location>
        <begin position="42"/>
        <end position="56"/>
    </location>
</feature>
<evidence type="ECO:0000259" key="7">
    <source>
        <dbReference type="PROSITE" id="PS51457"/>
    </source>
</evidence>
<evidence type="ECO:0000313" key="9">
    <source>
        <dbReference type="Proteomes" id="UP000837857"/>
    </source>
</evidence>
<evidence type="ECO:0000256" key="4">
    <source>
        <dbReference type="ARBA" id="ARBA00023163"/>
    </source>
</evidence>
<dbReference type="Pfam" id="PF10523">
    <property type="entry name" value="BEN"/>
    <property type="match status" value="1"/>
</dbReference>
<feature type="compositionally biased region" description="Basic and acidic residues" evidence="6">
    <location>
        <begin position="399"/>
        <end position="414"/>
    </location>
</feature>
<reference evidence="8" key="1">
    <citation type="submission" date="2022-03" db="EMBL/GenBank/DDBJ databases">
        <authorList>
            <person name="Martin H S."/>
        </authorList>
    </citation>
    <scope>NUCLEOTIDE SEQUENCE</scope>
</reference>
<dbReference type="Gene3D" id="1.10.10.2590">
    <property type="entry name" value="BEN domain"/>
    <property type="match status" value="1"/>
</dbReference>
<name>A0ABN8I1X0_9NEOP</name>
<keyword evidence="3" id="KW-0805">Transcription regulation</keyword>
<feature type="compositionally biased region" description="Basic and acidic residues" evidence="6">
    <location>
        <begin position="60"/>
        <end position="69"/>
    </location>
</feature>
<feature type="compositionally biased region" description="Basic and acidic residues" evidence="6">
    <location>
        <begin position="249"/>
        <end position="263"/>
    </location>
</feature>
<feature type="region of interest" description="Disordered" evidence="6">
    <location>
        <begin position="394"/>
        <end position="414"/>
    </location>
</feature>
<protein>
    <recommendedName>
        <fullName evidence="7">BEN domain-containing protein</fullName>
    </recommendedName>
</protein>
<dbReference type="PANTHER" id="PTHR35346:SF1">
    <property type="entry name" value="BEN DOMAIN-CONTAINING PROTEIN 6"/>
    <property type="match status" value="1"/>
</dbReference>
<feature type="compositionally biased region" description="Acidic residues" evidence="6">
    <location>
        <begin position="93"/>
        <end position="105"/>
    </location>
</feature>
<keyword evidence="9" id="KW-1185">Reference proteome</keyword>